<keyword evidence="12" id="KW-1185">Reference proteome</keyword>
<evidence type="ECO:0000256" key="6">
    <source>
        <dbReference type="ARBA" id="ARBA00019150"/>
    </source>
</evidence>
<dbReference type="GO" id="GO:0004751">
    <property type="term" value="F:ribose-5-phosphate isomerase activity"/>
    <property type="evidence" value="ECO:0007669"/>
    <property type="project" value="UniProtKB-EC"/>
</dbReference>
<sequence>MLRRFIPRYYSTIEIMSQIESAKKLAAYKAVDENFPKDAKVVGIGSGSTVIYVAERIGQLPNKDDFKCIPTGFQSRQLIIDNKLHLGSIEQYPDLDIAFDGADEVAPNLDVIKGGGACLFQEKLVASNAKKFIIVADYRKKSQILGSKWTQGIPIEIVPNSYTTIIRELFKLGCKKVELRQGGKAKAGPVITDNNNFLLDADFAEIENPKELHEKIKMLVGVVDTGLFIQMADKAYFGEEDGDVKTWESKK</sequence>
<protein>
    <recommendedName>
        <fullName evidence="6">Ribose-5-phosphate isomerase</fullName>
        <ecNumber evidence="5">5.3.1.6</ecNumber>
    </recommendedName>
    <alternativeName>
        <fullName evidence="10">D-ribose-5-phosphate ketol-isomerase</fullName>
    </alternativeName>
    <alternativeName>
        <fullName evidence="9">Phosphoriboisomerase</fullName>
    </alternativeName>
</protein>
<dbReference type="GO" id="GO:0006014">
    <property type="term" value="P:D-ribose metabolic process"/>
    <property type="evidence" value="ECO:0007669"/>
    <property type="project" value="TreeGrafter"/>
</dbReference>
<proteinExistence type="inferred from homology"/>
<keyword evidence="7" id="KW-0963">Cytoplasm</keyword>
<name>A0A9W4TVW3_9ASCO</name>
<dbReference type="SUPFAM" id="SSF75445">
    <property type="entry name" value="D-ribose-5-phosphate isomerase (RpiA), lid domain"/>
    <property type="match status" value="1"/>
</dbReference>
<accession>A0A9W4TVW3</accession>
<evidence type="ECO:0000256" key="9">
    <source>
        <dbReference type="ARBA" id="ARBA00029734"/>
    </source>
</evidence>
<evidence type="ECO:0000256" key="7">
    <source>
        <dbReference type="ARBA" id="ARBA00022490"/>
    </source>
</evidence>
<comment type="similarity">
    <text evidence="4">Belongs to the ribose 5-phosphate isomerase family.</text>
</comment>
<evidence type="ECO:0000256" key="5">
    <source>
        <dbReference type="ARBA" id="ARBA00011959"/>
    </source>
</evidence>
<organism evidence="11 12">
    <name type="scientific">Candida verbasci</name>
    <dbReference type="NCBI Taxonomy" id="1227364"/>
    <lineage>
        <taxon>Eukaryota</taxon>
        <taxon>Fungi</taxon>
        <taxon>Dikarya</taxon>
        <taxon>Ascomycota</taxon>
        <taxon>Saccharomycotina</taxon>
        <taxon>Pichiomycetes</taxon>
        <taxon>Debaryomycetaceae</taxon>
        <taxon>Candida/Lodderomyces clade</taxon>
        <taxon>Candida</taxon>
    </lineage>
</organism>
<evidence type="ECO:0000256" key="1">
    <source>
        <dbReference type="ARBA" id="ARBA00001713"/>
    </source>
</evidence>
<evidence type="ECO:0000256" key="3">
    <source>
        <dbReference type="ARBA" id="ARBA00004988"/>
    </source>
</evidence>
<dbReference type="PANTHER" id="PTHR11934">
    <property type="entry name" value="RIBOSE-5-PHOSPHATE ISOMERASE"/>
    <property type="match status" value="1"/>
</dbReference>
<dbReference type="SUPFAM" id="SSF100950">
    <property type="entry name" value="NagB/RpiA/CoA transferase-like"/>
    <property type="match status" value="1"/>
</dbReference>
<dbReference type="Proteomes" id="UP001152885">
    <property type="component" value="Unassembled WGS sequence"/>
</dbReference>
<evidence type="ECO:0000313" key="12">
    <source>
        <dbReference type="Proteomes" id="UP001152885"/>
    </source>
</evidence>
<keyword evidence="8" id="KW-0413">Isomerase</keyword>
<dbReference type="AlphaFoldDB" id="A0A9W4TVW3"/>
<dbReference type="NCBIfam" id="NF001924">
    <property type="entry name" value="PRK00702.1"/>
    <property type="match status" value="1"/>
</dbReference>
<dbReference type="CDD" id="cd01398">
    <property type="entry name" value="RPI_A"/>
    <property type="match status" value="1"/>
</dbReference>
<dbReference type="GO" id="GO:0009052">
    <property type="term" value="P:pentose-phosphate shunt, non-oxidative branch"/>
    <property type="evidence" value="ECO:0007669"/>
    <property type="project" value="InterPro"/>
</dbReference>
<dbReference type="NCBIfam" id="TIGR00021">
    <property type="entry name" value="rpiA"/>
    <property type="match status" value="1"/>
</dbReference>
<dbReference type="InterPro" id="IPR004788">
    <property type="entry name" value="Ribose5P_isomerase_type_A"/>
</dbReference>
<reference evidence="11" key="1">
    <citation type="submission" date="2022-12" db="EMBL/GenBank/DDBJ databases">
        <authorList>
            <person name="Brejova B."/>
        </authorList>
    </citation>
    <scope>NUCLEOTIDE SEQUENCE</scope>
</reference>
<dbReference type="FunFam" id="3.40.50.1360:FF:000014">
    <property type="entry name" value="Ribose 5-phosphate isomerase"/>
    <property type="match status" value="1"/>
</dbReference>
<dbReference type="Gene3D" id="3.40.50.1360">
    <property type="match status" value="1"/>
</dbReference>
<gene>
    <name evidence="11" type="ORF">CANVERA_P2890</name>
</gene>
<comment type="catalytic activity">
    <reaction evidence="1">
        <text>aldehydo-D-ribose 5-phosphate = D-ribulose 5-phosphate</text>
        <dbReference type="Rhea" id="RHEA:14657"/>
        <dbReference type="ChEBI" id="CHEBI:58121"/>
        <dbReference type="ChEBI" id="CHEBI:58273"/>
        <dbReference type="EC" id="5.3.1.6"/>
    </reaction>
</comment>
<evidence type="ECO:0000256" key="8">
    <source>
        <dbReference type="ARBA" id="ARBA00023235"/>
    </source>
</evidence>
<comment type="caution">
    <text evidence="11">The sequence shown here is derived from an EMBL/GenBank/DDBJ whole genome shotgun (WGS) entry which is preliminary data.</text>
</comment>
<dbReference type="EC" id="5.3.1.6" evidence="5"/>
<comment type="subcellular location">
    <subcellularLocation>
        <location evidence="2">Cytoplasm</location>
    </subcellularLocation>
</comment>
<dbReference type="Pfam" id="PF06026">
    <property type="entry name" value="Rib_5-P_isom_A"/>
    <property type="match status" value="1"/>
</dbReference>
<dbReference type="GO" id="GO:0005737">
    <property type="term" value="C:cytoplasm"/>
    <property type="evidence" value="ECO:0007669"/>
    <property type="project" value="UniProtKB-SubCell"/>
</dbReference>
<evidence type="ECO:0000256" key="4">
    <source>
        <dbReference type="ARBA" id="ARBA00008088"/>
    </source>
</evidence>
<dbReference type="Gene3D" id="3.30.70.260">
    <property type="match status" value="1"/>
</dbReference>
<evidence type="ECO:0000256" key="2">
    <source>
        <dbReference type="ARBA" id="ARBA00004496"/>
    </source>
</evidence>
<dbReference type="EMBL" id="CANTUO010000003">
    <property type="protein sequence ID" value="CAI5758377.1"/>
    <property type="molecule type" value="Genomic_DNA"/>
</dbReference>
<comment type="pathway">
    <text evidence="3">Carbohydrate degradation; pentose phosphate pathway; D-ribose 5-phosphate from D-ribulose 5-phosphate (non-oxidative stage): step 1/1.</text>
</comment>
<evidence type="ECO:0000313" key="11">
    <source>
        <dbReference type="EMBL" id="CAI5758377.1"/>
    </source>
</evidence>
<dbReference type="PANTHER" id="PTHR11934:SF0">
    <property type="entry name" value="RIBOSE-5-PHOSPHATE ISOMERASE"/>
    <property type="match status" value="1"/>
</dbReference>
<dbReference type="FunFam" id="3.30.70.260:FF:000053">
    <property type="entry name" value="Ribose-5-phosphate isomerase, putative"/>
    <property type="match status" value="1"/>
</dbReference>
<dbReference type="InterPro" id="IPR037171">
    <property type="entry name" value="NagB/RpiA_transferase-like"/>
</dbReference>
<dbReference type="OrthoDB" id="1555531at2759"/>
<evidence type="ECO:0000256" key="10">
    <source>
        <dbReference type="ARBA" id="ARBA00032273"/>
    </source>
</evidence>